<protein>
    <submittedName>
        <fullName evidence="3">DNA polymerase III</fullName>
        <ecNumber evidence="3">2.7.7.7</ecNumber>
    </submittedName>
</protein>
<organism evidence="3 4">
    <name type="scientific">Bifidobacterium biavatii DSM 23969</name>
    <dbReference type="NCBI Taxonomy" id="1437608"/>
    <lineage>
        <taxon>Bacteria</taxon>
        <taxon>Bacillati</taxon>
        <taxon>Actinomycetota</taxon>
        <taxon>Actinomycetes</taxon>
        <taxon>Bifidobacteriales</taxon>
        <taxon>Bifidobacteriaceae</taxon>
        <taxon>Bifidobacterium</taxon>
    </lineage>
</organism>
<dbReference type="NCBIfam" id="TIGR00573">
    <property type="entry name" value="dnaq"/>
    <property type="match status" value="1"/>
</dbReference>
<sequence length="450" mass="49720">MPREYKGASILASKDDYVSLDLETTGFDTRQDDILEIGAIRVRDGKPVERYEQLVNPGYAIPIFITNLTGISNDMVKDAPVLADVLPVFLDWLGDDLILGHNVNFDVNFLYDSAETLLGRSVSNDFIDTLRLARYLYPKERHNRLSDLIVRFNIAETQSHRSIADVEQTVACYQWMLRYMAENGISFPDKDGRRYSDTPLFRGKDQLLRVMPQGDITPDPAFDGMTFVFTGALKKMTRSSAQQAVINLGGINGKTVTKDTNYLVTGSTDYNASLKGAKSSKWLKAEKLRLAGQDINIISEDVFYDMLGDSVSVISMAAETSSNDGELRSASSRAKGTVVSEGAGGFLNAKTKKKELKGDETVTVDSHPLQRLTLEDFPLDASLWVTLKNVVIDNEPQISVTINGSVRVGRIPEILREKYAAMIPSKDAVAAATVAIDENGNRCLRLSLPE</sequence>
<dbReference type="SUPFAM" id="SSF53098">
    <property type="entry name" value="Ribonuclease H-like"/>
    <property type="match status" value="1"/>
</dbReference>
<dbReference type="PANTHER" id="PTHR30231:SF41">
    <property type="entry name" value="DNA POLYMERASE III SUBUNIT EPSILON"/>
    <property type="match status" value="1"/>
</dbReference>
<evidence type="ECO:0000259" key="2">
    <source>
        <dbReference type="PROSITE" id="PS50172"/>
    </source>
</evidence>
<dbReference type="STRING" id="1437608.GCA_000771645_02130"/>
<dbReference type="GO" id="GO:0045004">
    <property type="term" value="P:DNA replication proofreading"/>
    <property type="evidence" value="ECO:0007669"/>
    <property type="project" value="TreeGrafter"/>
</dbReference>
<evidence type="ECO:0000313" key="3">
    <source>
        <dbReference type="EMBL" id="KFI49922.1"/>
    </source>
</evidence>
<dbReference type="CDD" id="cd17748">
    <property type="entry name" value="BRCT_DNA_ligase_like"/>
    <property type="match status" value="1"/>
</dbReference>
<dbReference type="eggNOG" id="COG0272">
    <property type="taxonomic scope" value="Bacteria"/>
</dbReference>
<evidence type="ECO:0000313" key="4">
    <source>
        <dbReference type="Proteomes" id="UP000029108"/>
    </source>
</evidence>
<dbReference type="GO" id="GO:0008408">
    <property type="term" value="F:3'-5' exonuclease activity"/>
    <property type="evidence" value="ECO:0007669"/>
    <property type="project" value="TreeGrafter"/>
</dbReference>
<accession>A0A086ZTS2</accession>
<dbReference type="SMART" id="SM00479">
    <property type="entry name" value="EXOIII"/>
    <property type="match status" value="1"/>
</dbReference>
<feature type="domain" description="BRCT" evidence="2">
    <location>
        <begin position="217"/>
        <end position="307"/>
    </location>
</feature>
<dbReference type="InterPro" id="IPR006054">
    <property type="entry name" value="DnaQ"/>
</dbReference>
<name>A0A086ZTS2_9BIFI</name>
<dbReference type="Gene3D" id="3.30.420.10">
    <property type="entry name" value="Ribonuclease H-like superfamily/Ribonuclease H"/>
    <property type="match status" value="1"/>
</dbReference>
<dbReference type="Pfam" id="PF00533">
    <property type="entry name" value="BRCT"/>
    <property type="match status" value="1"/>
</dbReference>
<keyword evidence="1" id="KW-0540">Nuclease</keyword>
<keyword evidence="3" id="KW-0808">Transferase</keyword>
<dbReference type="eggNOG" id="COG2176">
    <property type="taxonomic scope" value="Bacteria"/>
</dbReference>
<keyword evidence="3" id="KW-0548">Nucleotidyltransferase</keyword>
<dbReference type="InterPro" id="IPR012337">
    <property type="entry name" value="RNaseH-like_sf"/>
</dbReference>
<dbReference type="Gene3D" id="3.40.50.10190">
    <property type="entry name" value="BRCT domain"/>
    <property type="match status" value="1"/>
</dbReference>
<dbReference type="InterPro" id="IPR001357">
    <property type="entry name" value="BRCT_dom"/>
</dbReference>
<gene>
    <name evidence="3" type="ORF">BBIA_1844</name>
</gene>
<dbReference type="PANTHER" id="PTHR30231">
    <property type="entry name" value="DNA POLYMERASE III SUBUNIT EPSILON"/>
    <property type="match status" value="1"/>
</dbReference>
<dbReference type="InterPro" id="IPR036420">
    <property type="entry name" value="BRCT_dom_sf"/>
</dbReference>
<dbReference type="AlphaFoldDB" id="A0A086ZTS2"/>
<dbReference type="PROSITE" id="PS50172">
    <property type="entry name" value="BRCT"/>
    <property type="match status" value="1"/>
</dbReference>
<dbReference type="FunFam" id="3.30.420.10:FF:000045">
    <property type="entry name" value="3'-5' exonuclease DinG"/>
    <property type="match status" value="1"/>
</dbReference>
<dbReference type="GO" id="GO:0005829">
    <property type="term" value="C:cytosol"/>
    <property type="evidence" value="ECO:0007669"/>
    <property type="project" value="TreeGrafter"/>
</dbReference>
<dbReference type="GO" id="GO:0003677">
    <property type="term" value="F:DNA binding"/>
    <property type="evidence" value="ECO:0007669"/>
    <property type="project" value="InterPro"/>
</dbReference>
<dbReference type="Proteomes" id="UP000029108">
    <property type="component" value="Unassembled WGS sequence"/>
</dbReference>
<dbReference type="InterPro" id="IPR013520">
    <property type="entry name" value="Ribonucl_H"/>
</dbReference>
<keyword evidence="4" id="KW-1185">Reference proteome</keyword>
<keyword evidence="1" id="KW-0378">Hydrolase</keyword>
<proteinExistence type="predicted"/>
<dbReference type="GO" id="GO:0003887">
    <property type="term" value="F:DNA-directed DNA polymerase activity"/>
    <property type="evidence" value="ECO:0007669"/>
    <property type="project" value="UniProtKB-EC"/>
</dbReference>
<dbReference type="EC" id="2.7.7.7" evidence="3"/>
<dbReference type="InterPro" id="IPR036397">
    <property type="entry name" value="RNaseH_sf"/>
</dbReference>
<comment type="caution">
    <text evidence="3">The sequence shown here is derived from an EMBL/GenBank/DDBJ whole genome shotgun (WGS) entry which is preliminary data.</text>
</comment>
<evidence type="ECO:0000256" key="1">
    <source>
        <dbReference type="ARBA" id="ARBA00022839"/>
    </source>
</evidence>
<dbReference type="EMBL" id="JGYN01000019">
    <property type="protein sequence ID" value="KFI49922.1"/>
    <property type="molecule type" value="Genomic_DNA"/>
</dbReference>
<dbReference type="SUPFAM" id="SSF52113">
    <property type="entry name" value="BRCT domain"/>
    <property type="match status" value="1"/>
</dbReference>
<dbReference type="Pfam" id="PF00929">
    <property type="entry name" value="RNase_T"/>
    <property type="match status" value="1"/>
</dbReference>
<dbReference type="CDD" id="cd06127">
    <property type="entry name" value="DEDDh"/>
    <property type="match status" value="1"/>
</dbReference>
<reference evidence="3 4" key="1">
    <citation type="submission" date="2014-03" db="EMBL/GenBank/DDBJ databases">
        <title>Genomics of Bifidobacteria.</title>
        <authorList>
            <person name="Ventura M."/>
            <person name="Milani C."/>
            <person name="Lugli G.A."/>
        </authorList>
    </citation>
    <scope>NUCLEOTIDE SEQUENCE [LARGE SCALE GENOMIC DNA]</scope>
    <source>
        <strain evidence="3 4">DSM 23969</strain>
    </source>
</reference>
<keyword evidence="1" id="KW-0269">Exonuclease</keyword>